<dbReference type="SUPFAM" id="SSF48452">
    <property type="entry name" value="TPR-like"/>
    <property type="match status" value="2"/>
</dbReference>
<keyword evidence="3" id="KW-1185">Reference proteome</keyword>
<evidence type="ECO:0000256" key="1">
    <source>
        <dbReference type="PROSITE-ProRule" id="PRU00339"/>
    </source>
</evidence>
<gene>
    <name evidence="2" type="ORF">OCK74_08245</name>
</gene>
<reference evidence="2" key="2">
    <citation type="submission" date="2023-04" db="EMBL/GenBank/DDBJ databases">
        <title>Paracnuella aquatica gen. nov., sp. nov., a member of the family Chitinophagaceae isolated from a hot spring.</title>
        <authorList>
            <person name="Wang C."/>
        </authorList>
    </citation>
    <scope>NUCLEOTIDE SEQUENCE</scope>
    <source>
        <strain evidence="2">LB-8</strain>
    </source>
</reference>
<dbReference type="Gene3D" id="1.25.40.10">
    <property type="entry name" value="Tetratricopeptide repeat domain"/>
    <property type="match status" value="2"/>
</dbReference>
<dbReference type="EMBL" id="JAOTIF010000004">
    <property type="protein sequence ID" value="MCU7549102.1"/>
    <property type="molecule type" value="Genomic_DNA"/>
</dbReference>
<dbReference type="InterPro" id="IPR019734">
    <property type="entry name" value="TPR_rpt"/>
</dbReference>
<evidence type="ECO:0000313" key="2">
    <source>
        <dbReference type="EMBL" id="MCU7549102.1"/>
    </source>
</evidence>
<evidence type="ECO:0008006" key="4">
    <source>
        <dbReference type="Google" id="ProtNLM"/>
    </source>
</evidence>
<feature type="repeat" description="TPR" evidence="1">
    <location>
        <begin position="78"/>
        <end position="111"/>
    </location>
</feature>
<dbReference type="PANTHER" id="PTHR45588">
    <property type="entry name" value="TPR DOMAIN-CONTAINING PROTEIN"/>
    <property type="match status" value="1"/>
</dbReference>
<dbReference type="Proteomes" id="UP001155483">
    <property type="component" value="Unassembled WGS sequence"/>
</dbReference>
<sequence>MKRLFLFGAIVLAALIAISFISNQKAINTDLNSFKARNIVRCSPDWDYVNTILEDADIPPMPGAGKYHWKLRTTNDSAQFYFNQGINMYYGFHIIEALASFQKAAKFDPQNPMLWWAQALAYGPNINDVGYKANVEAYNAALKAKELMQNVQPFEQLLIEAMTTRYSEDSTISREKLNQAYVDGMQKAFRQYQNNIDVATLYADAMMLQHPWDLWFNNGKPKTWTPVIRSVLEGVLRKNPEHPGANHYYIHVMEASPEAAKALPSADRLGSLTPGLAHMVHMPSHIYLRTGNFKKGSQINEEAIAQFQKYSSLFPAVQENIFIYLLHNRHMQVNCALLAGRYEYAKKAAEELRQGIDTSYLSLDAPMGAAVQYIYMTPVLLDVHFGKWENILQLPQPKESHLYAMILHSFARGMAFAGQNKLQDAHHEFSRLQQLMKDSSLKIPFGAFSSAYDGAVVAGNILQGSIALKEKKYTEANSFFDKAVKAEENMVYNEPRDWILNPKQYAGMAYLAAGQWEKAEEIFRNDLHVNDQNVWALNGLRLSLEKQNKNSEAKKIVENLEIAYKEGRLELPHKGMQNGEVLFTDY</sequence>
<accession>A0A9X2XV43</accession>
<dbReference type="AlphaFoldDB" id="A0A9X2XV43"/>
<dbReference type="PROSITE" id="PS50005">
    <property type="entry name" value="TPR"/>
    <property type="match status" value="1"/>
</dbReference>
<organism evidence="2 3">
    <name type="scientific">Paraflavisolibacter caeni</name>
    <dbReference type="NCBI Taxonomy" id="2982496"/>
    <lineage>
        <taxon>Bacteria</taxon>
        <taxon>Pseudomonadati</taxon>
        <taxon>Bacteroidota</taxon>
        <taxon>Chitinophagia</taxon>
        <taxon>Chitinophagales</taxon>
        <taxon>Chitinophagaceae</taxon>
        <taxon>Paraflavisolibacter</taxon>
    </lineage>
</organism>
<protein>
    <recommendedName>
        <fullName evidence="4">Tetratricopeptide repeat protein</fullName>
    </recommendedName>
</protein>
<dbReference type="InterPro" id="IPR011990">
    <property type="entry name" value="TPR-like_helical_dom_sf"/>
</dbReference>
<reference evidence="2" key="1">
    <citation type="submission" date="2022-09" db="EMBL/GenBank/DDBJ databases">
        <authorList>
            <person name="Yuan C."/>
            <person name="Ke Z."/>
        </authorList>
    </citation>
    <scope>NUCLEOTIDE SEQUENCE</scope>
    <source>
        <strain evidence="2">LB-8</strain>
    </source>
</reference>
<name>A0A9X2XV43_9BACT</name>
<keyword evidence="1" id="KW-0802">TPR repeat</keyword>
<proteinExistence type="predicted"/>
<comment type="caution">
    <text evidence="2">The sequence shown here is derived from an EMBL/GenBank/DDBJ whole genome shotgun (WGS) entry which is preliminary data.</text>
</comment>
<dbReference type="PANTHER" id="PTHR45588:SF1">
    <property type="entry name" value="WW DOMAIN-CONTAINING PROTEIN"/>
    <property type="match status" value="1"/>
</dbReference>
<evidence type="ECO:0000313" key="3">
    <source>
        <dbReference type="Proteomes" id="UP001155483"/>
    </source>
</evidence>
<dbReference type="RefSeq" id="WP_279296543.1">
    <property type="nucleotide sequence ID" value="NZ_JAOTIF010000004.1"/>
</dbReference>